<proteinExistence type="predicted"/>
<accession>A0A2U3LXM6</accession>
<evidence type="ECO:0000313" key="1">
    <source>
        <dbReference type="EMBL" id="SPF56584.1"/>
    </source>
</evidence>
<organism evidence="1 2">
    <name type="scientific">Candidatus Desulfosporosinus infrequens</name>
    <dbReference type="NCBI Taxonomy" id="2043169"/>
    <lineage>
        <taxon>Bacteria</taxon>
        <taxon>Bacillati</taxon>
        <taxon>Bacillota</taxon>
        <taxon>Clostridia</taxon>
        <taxon>Eubacteriales</taxon>
        <taxon>Desulfitobacteriaceae</taxon>
        <taxon>Desulfosporosinus</taxon>
    </lineage>
</organism>
<dbReference type="Proteomes" id="UP000238916">
    <property type="component" value="Unassembled WGS sequence"/>
</dbReference>
<reference evidence="2" key="1">
    <citation type="submission" date="2018-02" db="EMBL/GenBank/DDBJ databases">
        <authorList>
            <person name="Hausmann B."/>
        </authorList>
    </citation>
    <scope>NUCLEOTIDE SEQUENCE [LARGE SCALE GENOMIC DNA]</scope>
    <source>
        <strain evidence="2">Peat soil MAG SbF1</strain>
    </source>
</reference>
<dbReference type="AlphaFoldDB" id="A0A2U3LXM6"/>
<name>A0A2U3LXM6_9FIRM</name>
<gene>
    <name evidence="1" type="ORF">SBF1_9290003</name>
</gene>
<sequence length="61" mass="7056">MYSNLHQTGLEIPEFNPYNHPNFKKRVQWKCHKCGEIFFAHCGLDILKLGKIADEVVNPGE</sequence>
<protein>
    <submittedName>
        <fullName evidence="1">Uncharacterized protein</fullName>
    </submittedName>
</protein>
<evidence type="ECO:0000313" key="2">
    <source>
        <dbReference type="Proteomes" id="UP000238916"/>
    </source>
</evidence>
<dbReference type="EMBL" id="OMOF01000922">
    <property type="protein sequence ID" value="SPF56584.1"/>
    <property type="molecule type" value="Genomic_DNA"/>
</dbReference>